<comment type="caution">
    <text evidence="3">The sequence shown here is derived from an EMBL/GenBank/DDBJ whole genome shotgun (WGS) entry which is preliminary data.</text>
</comment>
<evidence type="ECO:0000256" key="1">
    <source>
        <dbReference type="ARBA" id="ARBA00023002"/>
    </source>
</evidence>
<feature type="domain" description="FAD-binding PCMH-type" evidence="2">
    <location>
        <begin position="8"/>
        <end position="181"/>
    </location>
</feature>
<name>A0ABP8J159_9MICO</name>
<gene>
    <name evidence="3" type="ORF">GCM10023167_02110</name>
</gene>
<dbReference type="PIRSF" id="PIRSF000136">
    <property type="entry name" value="LGO_GLO"/>
    <property type="match status" value="1"/>
</dbReference>
<keyword evidence="4" id="KW-1185">Reference proteome</keyword>
<dbReference type="InterPro" id="IPR016169">
    <property type="entry name" value="FAD-bd_PCMH_sub2"/>
</dbReference>
<evidence type="ECO:0000313" key="3">
    <source>
        <dbReference type="EMBL" id="GAA4382989.1"/>
    </source>
</evidence>
<dbReference type="NCBIfam" id="TIGR01679">
    <property type="entry name" value="bact_FAD_ox"/>
    <property type="match status" value="1"/>
</dbReference>
<dbReference type="PANTHER" id="PTHR43762:SF1">
    <property type="entry name" value="D-ARABINONO-1,4-LACTONE OXIDASE"/>
    <property type="match status" value="1"/>
</dbReference>
<dbReference type="Gene3D" id="3.30.70.2520">
    <property type="match status" value="1"/>
</dbReference>
<dbReference type="PROSITE" id="PS51387">
    <property type="entry name" value="FAD_PCMH"/>
    <property type="match status" value="1"/>
</dbReference>
<dbReference type="Gene3D" id="3.30.43.10">
    <property type="entry name" value="Uridine Diphospho-n-acetylenolpyruvylglucosamine Reductase, domain 2"/>
    <property type="match status" value="1"/>
</dbReference>
<dbReference type="PANTHER" id="PTHR43762">
    <property type="entry name" value="L-GULONOLACTONE OXIDASE"/>
    <property type="match status" value="1"/>
</dbReference>
<dbReference type="InterPro" id="IPR016171">
    <property type="entry name" value="Vanillyl_alc_oxidase_C-sub2"/>
</dbReference>
<dbReference type="RefSeq" id="WP_345029170.1">
    <property type="nucleotide sequence ID" value="NZ_BAABGL010000002.1"/>
</dbReference>
<sequence length="442" mass="48005">MSTWSGTAHAHPAAFHAPADESELAAVVAVVAAAIGSGERIRVIGAGHSFTPVALGTGTMISLDALSGIVAVDAATRRVRFRAGTRLRDIPALLAPHGLALANQGDVDPQSLAGAISTGTHGTGHGFTGFAGMVTGLTLLTADGARRELSRAADPDVFDLARLSLGVLGVITEIELACVPRFDVVAREQSEPFDDLLATFVARSAQCDHLEFYWFPHTDRALVKTNVRVAPGQAPPAGMSAARPRRRLAQLLNEEVLDNGALRAICEIGHRAPALVPFFNRAAAEAASNRLYRAPAHEAFVSPRRVRFTEMEYAVPLAAGPEVLARIRDLIEERRWRISFPLEVRTTAADDVPLSTATGRESMYIACHRFFRDDSAEYFRRIEQICREFDGRPHWGKVHTLTAAELGAVYPRFEDFRTLRARLDPHAVFGSAYTDSLFAPER</sequence>
<dbReference type="InterPro" id="IPR016166">
    <property type="entry name" value="FAD-bd_PCMH"/>
</dbReference>
<evidence type="ECO:0000313" key="4">
    <source>
        <dbReference type="Proteomes" id="UP001500642"/>
    </source>
</evidence>
<organism evidence="3 4">
    <name type="scientific">Brevibacterium pityocampae</name>
    <dbReference type="NCBI Taxonomy" id="506594"/>
    <lineage>
        <taxon>Bacteria</taxon>
        <taxon>Bacillati</taxon>
        <taxon>Actinomycetota</taxon>
        <taxon>Actinomycetes</taxon>
        <taxon>Micrococcales</taxon>
        <taxon>Brevibacteriaceae</taxon>
        <taxon>Brevibacterium</taxon>
    </lineage>
</organism>
<evidence type="ECO:0000259" key="2">
    <source>
        <dbReference type="PROSITE" id="PS51387"/>
    </source>
</evidence>
<dbReference type="EMBL" id="BAABGL010000002">
    <property type="protein sequence ID" value="GAA4382989.1"/>
    <property type="molecule type" value="Genomic_DNA"/>
</dbReference>
<proteinExistence type="predicted"/>
<dbReference type="Pfam" id="PF01565">
    <property type="entry name" value="FAD_binding_4"/>
    <property type="match status" value="1"/>
</dbReference>
<reference evidence="4" key="1">
    <citation type="journal article" date="2019" name="Int. J. Syst. Evol. Microbiol.">
        <title>The Global Catalogue of Microorganisms (GCM) 10K type strain sequencing project: providing services to taxonomists for standard genome sequencing and annotation.</title>
        <authorList>
            <consortium name="The Broad Institute Genomics Platform"/>
            <consortium name="The Broad Institute Genome Sequencing Center for Infectious Disease"/>
            <person name="Wu L."/>
            <person name="Ma J."/>
        </authorList>
    </citation>
    <scope>NUCLEOTIDE SEQUENCE [LARGE SCALE GENOMIC DNA]</scope>
    <source>
        <strain evidence="4">JCM 17808</strain>
    </source>
</reference>
<dbReference type="InterPro" id="IPR006094">
    <property type="entry name" value="Oxid_FAD_bind_N"/>
</dbReference>
<dbReference type="InterPro" id="IPR010031">
    <property type="entry name" value="FAD_lactone_oxidase-like"/>
</dbReference>
<dbReference type="Gene3D" id="1.10.45.10">
    <property type="entry name" value="Vanillyl-alcohol Oxidase, Chain A, domain 4"/>
    <property type="match status" value="1"/>
</dbReference>
<dbReference type="InterPro" id="IPR036318">
    <property type="entry name" value="FAD-bd_PCMH-like_sf"/>
</dbReference>
<dbReference type="InterPro" id="IPR007173">
    <property type="entry name" value="ALO_C"/>
</dbReference>
<accession>A0ABP8J159</accession>
<dbReference type="InterPro" id="IPR016167">
    <property type="entry name" value="FAD-bd_PCMH_sub1"/>
</dbReference>
<dbReference type="Pfam" id="PF04030">
    <property type="entry name" value="ALO"/>
    <property type="match status" value="1"/>
</dbReference>
<dbReference type="Proteomes" id="UP001500642">
    <property type="component" value="Unassembled WGS sequence"/>
</dbReference>
<dbReference type="SUPFAM" id="SSF56176">
    <property type="entry name" value="FAD-binding/transporter-associated domain-like"/>
    <property type="match status" value="1"/>
</dbReference>
<dbReference type="Gene3D" id="3.30.465.10">
    <property type="match status" value="1"/>
</dbReference>
<protein>
    <submittedName>
        <fullName evidence="3">D-arabinono-1,4-lactone oxidase</fullName>
    </submittedName>
</protein>
<keyword evidence="1" id="KW-0560">Oxidoreductase</keyword>